<evidence type="ECO:0000256" key="1">
    <source>
        <dbReference type="SAM" id="SignalP"/>
    </source>
</evidence>
<evidence type="ECO:0000259" key="2">
    <source>
        <dbReference type="Pfam" id="PF00497"/>
    </source>
</evidence>
<dbReference type="PANTHER" id="PTHR38834">
    <property type="entry name" value="PERIPLASMIC SUBSTRATE BINDING PROTEIN FAMILY 3"/>
    <property type="match status" value="1"/>
</dbReference>
<reference evidence="3" key="1">
    <citation type="submission" date="2021-03" db="EMBL/GenBank/DDBJ databases">
        <title>novel species isolated from a fishpond in China.</title>
        <authorList>
            <person name="Lu H."/>
            <person name="Cai Z."/>
        </authorList>
    </citation>
    <scope>NUCLEOTIDE SEQUENCE</scope>
    <source>
        <strain evidence="3">JCM 30855</strain>
    </source>
</reference>
<protein>
    <submittedName>
        <fullName evidence="3">Transporter substrate-binding domain-containing protein</fullName>
    </submittedName>
</protein>
<dbReference type="Pfam" id="PF00497">
    <property type="entry name" value="SBP_bac_3"/>
    <property type="match status" value="1"/>
</dbReference>
<evidence type="ECO:0000313" key="4">
    <source>
        <dbReference type="Proteomes" id="UP000664654"/>
    </source>
</evidence>
<dbReference type="EMBL" id="JAFKCV010000011">
    <property type="protein sequence ID" value="MBN7826923.1"/>
    <property type="molecule type" value="Genomic_DNA"/>
</dbReference>
<feature type="signal peptide" evidence="1">
    <location>
        <begin position="1"/>
        <end position="17"/>
    </location>
</feature>
<dbReference type="PANTHER" id="PTHR38834:SF3">
    <property type="entry name" value="SOLUTE-BINDING PROTEIN FAMILY 3_N-TERMINAL DOMAIN-CONTAINING PROTEIN"/>
    <property type="match status" value="1"/>
</dbReference>
<accession>A0A939DQ54</accession>
<feature type="chain" id="PRO_5037024906" evidence="1">
    <location>
        <begin position="18"/>
        <end position="260"/>
    </location>
</feature>
<keyword evidence="4" id="KW-1185">Reference proteome</keyword>
<organism evidence="3 4">
    <name type="scientific">Bowmanella dokdonensis</name>
    <dbReference type="NCBI Taxonomy" id="751969"/>
    <lineage>
        <taxon>Bacteria</taxon>
        <taxon>Pseudomonadati</taxon>
        <taxon>Pseudomonadota</taxon>
        <taxon>Gammaproteobacteria</taxon>
        <taxon>Alteromonadales</taxon>
        <taxon>Alteromonadaceae</taxon>
        <taxon>Bowmanella</taxon>
    </lineage>
</organism>
<keyword evidence="1" id="KW-0732">Signal</keyword>
<feature type="domain" description="Solute-binding protein family 3/N-terminal" evidence="2">
    <location>
        <begin position="25"/>
        <end position="246"/>
    </location>
</feature>
<name>A0A939DQ54_9ALTE</name>
<dbReference type="SUPFAM" id="SSF53850">
    <property type="entry name" value="Periplasmic binding protein-like II"/>
    <property type="match status" value="1"/>
</dbReference>
<proteinExistence type="predicted"/>
<evidence type="ECO:0000313" key="3">
    <source>
        <dbReference type="EMBL" id="MBN7826923.1"/>
    </source>
</evidence>
<dbReference type="Proteomes" id="UP000664654">
    <property type="component" value="Unassembled WGS sequence"/>
</dbReference>
<sequence>MIRRILLALLLAGGAEAQPPTVTFVSEDLPPFHYLDEHKRPTGAIYELAMAIGHQAGLPVRFEIHPWARAHELSLHQPNVIMASLLRSPVREQSFHWLGQVFVNKPFLVALSERDPLTIDSLEQAKKYIVGTIRGYTSEGYLRSHGFSEEQGNLVLSVEYHQLWGLLFKKRIDLVMTNTLAMRTEVSDAGFQPAELKRVFALEDFPGEIHLAASKLTPVGTVEKLRNALQALKDQGQYRQIMQKWALHEELLSVSGSEAR</sequence>
<comment type="caution">
    <text evidence="3">The sequence shown here is derived from an EMBL/GenBank/DDBJ whole genome shotgun (WGS) entry which is preliminary data.</text>
</comment>
<gene>
    <name evidence="3" type="ORF">J0A66_16930</name>
</gene>
<dbReference type="Gene3D" id="3.40.190.10">
    <property type="entry name" value="Periplasmic binding protein-like II"/>
    <property type="match status" value="2"/>
</dbReference>
<dbReference type="RefSeq" id="WP_206575031.1">
    <property type="nucleotide sequence ID" value="NZ_JAFKCV010000011.1"/>
</dbReference>
<dbReference type="InterPro" id="IPR001638">
    <property type="entry name" value="Solute-binding_3/MltF_N"/>
</dbReference>
<dbReference type="AlphaFoldDB" id="A0A939DQ54"/>